<comment type="function">
    <text evidence="1">Required for the transposition of the insertion element.</text>
</comment>
<accession>A0A1M4Z0M7</accession>
<gene>
    <name evidence="6" type="ORF">SAMN02746089_01310</name>
</gene>
<comment type="similarity">
    <text evidence="2">Belongs to the transposase mutator family.</text>
</comment>
<dbReference type="Pfam" id="PF00872">
    <property type="entry name" value="Transposase_mut"/>
    <property type="match status" value="1"/>
</dbReference>
<dbReference type="EMBL" id="FQVH01000012">
    <property type="protein sequence ID" value="SHF11136.1"/>
    <property type="molecule type" value="Genomic_DNA"/>
</dbReference>
<sequence length="63" mass="7611">MYTTNIIEGFYRQLRKVIKSKTIFLSDEALEKILYLVSMNVLKKWTVRYKNWDIGDCKKFCVK</sequence>
<reference evidence="6 7" key="1">
    <citation type="submission" date="2016-11" db="EMBL/GenBank/DDBJ databases">
        <authorList>
            <person name="Jaros S."/>
            <person name="Januszkiewicz K."/>
            <person name="Wedrychowicz H."/>
        </authorList>
    </citation>
    <scope>NUCLEOTIDE SEQUENCE [LARGE SCALE GENOMIC DNA]</scope>
    <source>
        <strain evidence="6 7">DSM 17918</strain>
    </source>
</reference>
<keyword evidence="7" id="KW-1185">Reference proteome</keyword>
<evidence type="ECO:0000256" key="4">
    <source>
        <dbReference type="ARBA" id="ARBA00023125"/>
    </source>
</evidence>
<evidence type="ECO:0000256" key="2">
    <source>
        <dbReference type="ARBA" id="ARBA00010961"/>
    </source>
</evidence>
<evidence type="ECO:0000313" key="6">
    <source>
        <dbReference type="EMBL" id="SHF11136.1"/>
    </source>
</evidence>
<keyword evidence="3" id="KW-0815">Transposition</keyword>
<dbReference type="InterPro" id="IPR001207">
    <property type="entry name" value="Transposase_mutator"/>
</dbReference>
<evidence type="ECO:0000256" key="3">
    <source>
        <dbReference type="ARBA" id="ARBA00022578"/>
    </source>
</evidence>
<protein>
    <submittedName>
        <fullName evidence="6">Transposase, Mutator family</fullName>
    </submittedName>
</protein>
<keyword evidence="5" id="KW-0233">DNA recombination</keyword>
<proteinExistence type="inferred from homology"/>
<organism evidence="6 7">
    <name type="scientific">Caldanaerobius fijiensis DSM 17918</name>
    <dbReference type="NCBI Taxonomy" id="1121256"/>
    <lineage>
        <taxon>Bacteria</taxon>
        <taxon>Bacillati</taxon>
        <taxon>Bacillota</taxon>
        <taxon>Clostridia</taxon>
        <taxon>Thermoanaerobacterales</taxon>
        <taxon>Thermoanaerobacteraceae</taxon>
        <taxon>Caldanaerobius</taxon>
    </lineage>
</organism>
<evidence type="ECO:0000256" key="1">
    <source>
        <dbReference type="ARBA" id="ARBA00002190"/>
    </source>
</evidence>
<evidence type="ECO:0000256" key="5">
    <source>
        <dbReference type="ARBA" id="ARBA00023172"/>
    </source>
</evidence>
<dbReference type="STRING" id="1121256.SAMN02746089_01310"/>
<dbReference type="AlphaFoldDB" id="A0A1M4Z0M7"/>
<name>A0A1M4Z0M7_9THEO</name>
<dbReference type="GO" id="GO:0003677">
    <property type="term" value="F:DNA binding"/>
    <property type="evidence" value="ECO:0007669"/>
    <property type="project" value="UniProtKB-KW"/>
</dbReference>
<keyword evidence="4" id="KW-0238">DNA-binding</keyword>
<evidence type="ECO:0000313" key="7">
    <source>
        <dbReference type="Proteomes" id="UP000184088"/>
    </source>
</evidence>
<dbReference type="Proteomes" id="UP000184088">
    <property type="component" value="Unassembled WGS sequence"/>
</dbReference>
<dbReference type="GO" id="GO:0004803">
    <property type="term" value="F:transposase activity"/>
    <property type="evidence" value="ECO:0007669"/>
    <property type="project" value="InterPro"/>
</dbReference>
<dbReference type="GO" id="GO:0006313">
    <property type="term" value="P:DNA transposition"/>
    <property type="evidence" value="ECO:0007669"/>
    <property type="project" value="InterPro"/>
</dbReference>